<feature type="transmembrane region" description="Helical" evidence="1">
    <location>
        <begin position="25"/>
        <end position="44"/>
    </location>
</feature>
<evidence type="ECO:0000313" key="2">
    <source>
        <dbReference type="EMBL" id="MDN3689482.1"/>
    </source>
</evidence>
<dbReference type="RefSeq" id="WP_163385847.1">
    <property type="nucleotide sequence ID" value="NZ_JAUFQS010000035.1"/>
</dbReference>
<keyword evidence="3" id="KW-1185">Reference proteome</keyword>
<feature type="transmembrane region" description="Helical" evidence="1">
    <location>
        <begin position="128"/>
        <end position="155"/>
    </location>
</feature>
<comment type="caution">
    <text evidence="2">The sequence shown here is derived from an EMBL/GenBank/DDBJ whole genome shotgun (WGS) entry which is preliminary data.</text>
</comment>
<name>A0ABT8CBF3_9BACT</name>
<feature type="transmembrane region" description="Helical" evidence="1">
    <location>
        <begin position="193"/>
        <end position="209"/>
    </location>
</feature>
<feature type="transmembrane region" description="Helical" evidence="1">
    <location>
        <begin position="406"/>
        <end position="422"/>
    </location>
</feature>
<reference evidence="3" key="1">
    <citation type="journal article" date="2019" name="Int. J. Syst. Evol. Microbiol.">
        <title>The Global Catalogue of Microorganisms (GCM) 10K type strain sequencing project: providing services to taxonomists for standard genome sequencing and annotation.</title>
        <authorList>
            <consortium name="The Broad Institute Genomics Platform"/>
            <consortium name="The Broad Institute Genome Sequencing Center for Infectious Disease"/>
            <person name="Wu L."/>
            <person name="Ma J."/>
        </authorList>
    </citation>
    <scope>NUCLEOTIDE SEQUENCE [LARGE SCALE GENOMIC DNA]</scope>
    <source>
        <strain evidence="3">CECT 7706</strain>
    </source>
</reference>
<organism evidence="2 3">
    <name type="scientific">Cyclobacterium jeungdonense</name>
    <dbReference type="NCBI Taxonomy" id="708087"/>
    <lineage>
        <taxon>Bacteria</taxon>
        <taxon>Pseudomonadati</taxon>
        <taxon>Bacteroidota</taxon>
        <taxon>Cytophagia</taxon>
        <taxon>Cytophagales</taxon>
        <taxon>Cyclobacteriaceae</taxon>
        <taxon>Cyclobacterium</taxon>
    </lineage>
</organism>
<feature type="transmembrane region" description="Helical" evidence="1">
    <location>
        <begin position="377"/>
        <end position="400"/>
    </location>
</feature>
<feature type="transmembrane region" description="Helical" evidence="1">
    <location>
        <begin position="221"/>
        <end position="249"/>
    </location>
</feature>
<feature type="transmembrane region" description="Helical" evidence="1">
    <location>
        <begin position="167"/>
        <end position="187"/>
    </location>
</feature>
<sequence>MALILGSTLVSIAFSGEIHEFHIIGLIFVFLSYFLIIIFYNDFLKKYNISLIQIFLIAFLIRFIFIFVFALFFLEINGFPFVTDKDDFIYNEISIEIAENWEANGINFESDIPLSTGFYSGFPTFSSLLMYLFFKSWIIVRIGNAFLGALMVVYFAKLLRMFYSKDVSNFGLSLVIFSPVFITYSSLQFKDTLLIFLLTAIFYYLMKLVKFNYSLKSIILVILFLTALIFVRAATIIPVLLAFVLLIYFTRQRRTYLLSFFLFLILFGVFFLWSFLNQYSLIDEPFFYFQSRYDNIFGENSNIGIESLISNSNLAFLFSSPLFILGSVILPIPLAVFLPDVQFFTNYNYTANIFQSALTPFFVVSVFFFFKNRNNHQFLWFFIFFYFFYKFGQGLSLSVFNLRQSLPSIVALHLILPLFLVYRPNKKFIYFFIILNLLAIISFAFVRLSTRNLI</sequence>
<gene>
    <name evidence="2" type="ORF">QWZ15_16765</name>
</gene>
<evidence type="ECO:0000256" key="1">
    <source>
        <dbReference type="SAM" id="Phobius"/>
    </source>
</evidence>
<feature type="transmembrane region" description="Helical" evidence="1">
    <location>
        <begin position="255"/>
        <end position="276"/>
    </location>
</feature>
<feature type="transmembrane region" description="Helical" evidence="1">
    <location>
        <begin position="349"/>
        <end position="370"/>
    </location>
</feature>
<dbReference type="Proteomes" id="UP001236663">
    <property type="component" value="Unassembled WGS sequence"/>
</dbReference>
<accession>A0ABT8CBF3</accession>
<protein>
    <submittedName>
        <fullName evidence="2">Glycosyltransferase family 39 protein</fullName>
    </submittedName>
</protein>
<dbReference type="EMBL" id="JAUFQS010000035">
    <property type="protein sequence ID" value="MDN3689482.1"/>
    <property type="molecule type" value="Genomic_DNA"/>
</dbReference>
<proteinExistence type="predicted"/>
<feature type="transmembrane region" description="Helical" evidence="1">
    <location>
        <begin position="429"/>
        <end position="448"/>
    </location>
</feature>
<keyword evidence="1" id="KW-1133">Transmembrane helix</keyword>
<feature type="transmembrane region" description="Helical" evidence="1">
    <location>
        <begin position="314"/>
        <end position="337"/>
    </location>
</feature>
<feature type="transmembrane region" description="Helical" evidence="1">
    <location>
        <begin position="51"/>
        <end position="74"/>
    </location>
</feature>
<evidence type="ECO:0000313" key="3">
    <source>
        <dbReference type="Proteomes" id="UP001236663"/>
    </source>
</evidence>
<keyword evidence="1" id="KW-0472">Membrane</keyword>
<keyword evidence="1" id="KW-0812">Transmembrane</keyword>